<dbReference type="AlphaFoldDB" id="A0A3S0H6W8"/>
<dbReference type="Proteomes" id="UP000282184">
    <property type="component" value="Unassembled WGS sequence"/>
</dbReference>
<organism evidence="1 2">
    <name type="scientific">Hymenobacter gummosus</name>
    <dbReference type="NCBI Taxonomy" id="1776032"/>
    <lineage>
        <taxon>Bacteria</taxon>
        <taxon>Pseudomonadati</taxon>
        <taxon>Bacteroidota</taxon>
        <taxon>Cytophagia</taxon>
        <taxon>Cytophagales</taxon>
        <taxon>Hymenobacteraceae</taxon>
        <taxon>Hymenobacter</taxon>
    </lineage>
</organism>
<name>A0A3S0H6W8_9BACT</name>
<reference evidence="1 2" key="1">
    <citation type="submission" date="2018-12" db="EMBL/GenBank/DDBJ databases">
        <title>Hymenobacter gummosus sp. nov., isolated from a spring.</title>
        <authorList>
            <person name="Nie L."/>
        </authorList>
    </citation>
    <scope>NUCLEOTIDE SEQUENCE [LARGE SCALE GENOMIC DNA]</scope>
    <source>
        <strain evidence="1 2">KCTC 52166</strain>
    </source>
</reference>
<proteinExistence type="predicted"/>
<evidence type="ECO:0000313" key="1">
    <source>
        <dbReference type="EMBL" id="RTQ46821.1"/>
    </source>
</evidence>
<gene>
    <name evidence="1" type="ORF">EJV47_20835</name>
</gene>
<dbReference type="EMBL" id="RXOF01000014">
    <property type="protein sequence ID" value="RTQ46821.1"/>
    <property type="molecule type" value="Genomic_DNA"/>
</dbReference>
<dbReference type="OrthoDB" id="8866982at2"/>
<dbReference type="RefSeq" id="WP_126695141.1">
    <property type="nucleotide sequence ID" value="NZ_RXOF01000014.1"/>
</dbReference>
<dbReference type="InterPro" id="IPR025586">
    <property type="entry name" value="PcfJ"/>
</dbReference>
<accession>A0A3S0H6W8</accession>
<dbReference type="Pfam" id="PF14284">
    <property type="entry name" value="PcfJ"/>
    <property type="match status" value="1"/>
</dbReference>
<sequence>MANRLKPLPHAAWQAQQARIVLAAARRFDWRRMSPAEQVEHLFSVHGPLPVVDAHFGENSVLSEFYRHCAHDKTWQQRDQCAALLRGLAAKRSTLLWRAELAPALAAVAAFWRHRCRELADWQPRSRNPFRQLESLVRHLFDKYGDVPAWILNSWTSGRLHDGGVNIADLTVCLGRGAALRTFRGLPVKLTRKVEHHLRQAPAGYTFLQALRYAQLAARELPAEWLGPVLDSRLGRRLEPDDEFWLRVVEFFAASPMVDPYQLGPVCDWIHRKRSVGIGDEPPQPGFSLKGRSMPSLLAQTAQWHRQLAKQEHRKPDAEPALSATWEPMAVQNFAGGSKCKVRITQLLSYWELIDEGRALRHCVASYLDACRRGRSGIFSLTFDGSRALTLEVQANRTVVQARGLLNRRLNEEELSWVQRWAADNRLVIPKHLFG</sequence>
<keyword evidence="2" id="KW-1185">Reference proteome</keyword>
<comment type="caution">
    <text evidence="1">The sequence shown here is derived from an EMBL/GenBank/DDBJ whole genome shotgun (WGS) entry which is preliminary data.</text>
</comment>
<protein>
    <submittedName>
        <fullName evidence="1">Uncharacterized protein</fullName>
    </submittedName>
</protein>
<evidence type="ECO:0000313" key="2">
    <source>
        <dbReference type="Proteomes" id="UP000282184"/>
    </source>
</evidence>